<dbReference type="AlphaFoldDB" id="A0A0F4HBW9"/>
<dbReference type="OrthoDB" id="9793389at2"/>
<gene>
    <name evidence="4" type="ORF">BUW47_03825</name>
    <name evidence="6" type="ORF">C1Y38_01615</name>
    <name evidence="5" type="ORF">GC247_02430</name>
    <name evidence="3" type="ORF">LACFE_CDS1135</name>
</gene>
<reference evidence="5 10" key="4">
    <citation type="submission" date="2019-10" db="EMBL/GenBank/DDBJ databases">
        <title>Genome Sequencing and assembly of Lactobacillus fermentum I2, a lactic acid bacteria.</title>
        <authorList>
            <person name="Lopes L.S."/>
            <person name="Persinoti G.F."/>
            <person name="Riano-Pachon D.M."/>
            <person name="Labate C.A."/>
        </authorList>
    </citation>
    <scope>NUCLEOTIDE SEQUENCE [LARGE SCALE GENOMIC DNA]</scope>
    <source>
        <strain evidence="5 10">I2</strain>
    </source>
</reference>
<feature type="domain" description="N-acetyltransferase" evidence="2">
    <location>
        <begin position="2"/>
        <end position="92"/>
    </location>
</feature>
<dbReference type="Pfam" id="PF14542">
    <property type="entry name" value="Acetyltransf_CG"/>
    <property type="match status" value="1"/>
</dbReference>
<evidence type="ECO:0000313" key="3">
    <source>
        <dbReference type="EMBL" id="AOR74589.1"/>
    </source>
</evidence>
<dbReference type="CDD" id="cd04301">
    <property type="entry name" value="NAT_SF"/>
    <property type="match status" value="1"/>
</dbReference>
<keyword evidence="3" id="KW-0808">Transferase</keyword>
<evidence type="ECO:0000313" key="7">
    <source>
        <dbReference type="Proteomes" id="UP000094714"/>
    </source>
</evidence>
<accession>A0A0F4HBW9</accession>
<dbReference type="EMBL" id="WHJL01000012">
    <property type="protein sequence ID" value="MPQ34797.1"/>
    <property type="molecule type" value="Genomic_DNA"/>
</dbReference>
<dbReference type="InterPro" id="IPR031165">
    <property type="entry name" value="GNAT_YJDJ"/>
</dbReference>
<dbReference type="SUPFAM" id="SSF55729">
    <property type="entry name" value="Acyl-CoA N-acyltransferases (Nat)"/>
    <property type="match status" value="1"/>
</dbReference>
<evidence type="ECO:0000313" key="5">
    <source>
        <dbReference type="EMBL" id="MPQ34797.1"/>
    </source>
</evidence>
<evidence type="ECO:0000259" key="1">
    <source>
        <dbReference type="PROSITE" id="PS51186"/>
    </source>
</evidence>
<evidence type="ECO:0000259" key="2">
    <source>
        <dbReference type="PROSITE" id="PS51729"/>
    </source>
</evidence>
<dbReference type="Proteomes" id="UP000466799">
    <property type="component" value="Unassembled WGS sequence"/>
</dbReference>
<dbReference type="EMBL" id="CP017151">
    <property type="protein sequence ID" value="AOR74589.1"/>
    <property type="molecule type" value="Genomic_DNA"/>
</dbReference>
<protein>
    <submittedName>
        <fullName evidence="3 5">Acetyltransferase</fullName>
    </submittedName>
    <submittedName>
        <fullName evidence="4">N-acetyltransferase</fullName>
    </submittedName>
</protein>
<dbReference type="InterPro" id="IPR000182">
    <property type="entry name" value="GNAT_dom"/>
</dbReference>
<feature type="domain" description="N-acetyltransferase" evidence="1">
    <location>
        <begin position="1"/>
        <end position="103"/>
    </location>
</feature>
<dbReference type="InterPro" id="IPR016181">
    <property type="entry name" value="Acyl_CoA_acyltransferase"/>
</dbReference>
<reference evidence="6 9" key="3">
    <citation type="submission" date="2018-01" db="EMBL/GenBank/DDBJ databases">
        <title>Draft genome sequence of the feruloyl esterase-producing strain Lactobacillus fermentum CRL 1446, isolated from artisanal goat milk cheese.</title>
        <authorList>
            <person name="Abeijon Mukdsi M.C."/>
            <person name="Saavedra L."/>
            <person name="Gauffin Cano M.P."/>
            <person name="Hebert E.M."/>
            <person name="Medina R.B."/>
        </authorList>
    </citation>
    <scope>NUCLEOTIDE SEQUENCE [LARGE SCALE GENOMIC DNA]</scope>
    <source>
        <strain evidence="6 9">CRL 1446</strain>
    </source>
</reference>
<dbReference type="PROSITE" id="PS51186">
    <property type="entry name" value="GNAT"/>
    <property type="match status" value="1"/>
</dbReference>
<organism evidence="3 7">
    <name type="scientific">Limosilactobacillus fermentum</name>
    <name type="common">Lactobacillus fermentum</name>
    <dbReference type="NCBI Taxonomy" id="1613"/>
    <lineage>
        <taxon>Bacteria</taxon>
        <taxon>Bacillati</taxon>
        <taxon>Bacillota</taxon>
        <taxon>Bacilli</taxon>
        <taxon>Lactobacillales</taxon>
        <taxon>Lactobacillaceae</taxon>
        <taxon>Limosilactobacillus</taxon>
    </lineage>
</organism>
<dbReference type="PROSITE" id="PS51729">
    <property type="entry name" value="GNAT_YJDJ"/>
    <property type="match status" value="1"/>
</dbReference>
<reference evidence="3 7" key="1">
    <citation type="submission" date="2016-09" db="EMBL/GenBank/DDBJ databases">
        <title>Genome Sequence of the Lactobacillus fermentum strain NCC2970 (CNCM I-5068).</title>
        <authorList>
            <person name="Barretto C."/>
            <person name="Ngom-Bru C."/>
            <person name="Genevaz A."/>
            <person name="Fournier C."/>
            <person name="Moine D."/>
            <person name="Kassam M."/>
            <person name="Iltis A."/>
            <person name="Sagory-Zalkind P."/>
            <person name="Faucherand G."/>
            <person name="Descombes P."/>
            <person name="Duboux S."/>
        </authorList>
    </citation>
    <scope>NUCLEOTIDE SEQUENCE [LARGE SCALE GENOMIC DNA]</scope>
    <source>
        <strain evidence="3 7">NCC2970</strain>
    </source>
</reference>
<evidence type="ECO:0000313" key="6">
    <source>
        <dbReference type="EMBL" id="PNV58611.1"/>
    </source>
</evidence>
<dbReference type="EMBL" id="CP019030">
    <property type="protein sequence ID" value="APU45626.1"/>
    <property type="molecule type" value="Genomic_DNA"/>
</dbReference>
<dbReference type="GeneID" id="83715424"/>
<proteinExistence type="predicted"/>
<dbReference type="Proteomes" id="UP000094714">
    <property type="component" value="Chromosome"/>
</dbReference>
<evidence type="ECO:0000313" key="9">
    <source>
        <dbReference type="Proteomes" id="UP000236514"/>
    </source>
</evidence>
<dbReference type="Gene3D" id="3.40.630.30">
    <property type="match status" value="1"/>
</dbReference>
<reference evidence="4 8" key="2">
    <citation type="submission" date="2016-12" db="EMBL/GenBank/DDBJ databases">
        <title>Complete Genome Sequence of Lactobacillus fermentum Strain SNUV175, a Probiotic for Treatment of Bacterial Vaginosis.</title>
        <authorList>
            <person name="Lee S."/>
            <person name="You H.J."/>
            <person name="Kwon B."/>
            <person name="Ko G."/>
        </authorList>
    </citation>
    <scope>NUCLEOTIDE SEQUENCE [LARGE SCALE GENOMIC DNA]</scope>
    <source>
        <strain evidence="4 8">SNUV175</strain>
    </source>
</reference>
<dbReference type="GO" id="GO:0016747">
    <property type="term" value="F:acyltransferase activity, transferring groups other than amino-acyl groups"/>
    <property type="evidence" value="ECO:0007669"/>
    <property type="project" value="InterPro"/>
</dbReference>
<sequence length="103" mass="12001">MHYKYENNVLTVTNDQGEYVGELDYPAIPDYDNRYAIERVFVASTYRGTGVASDLVKTFVEHAKEEGWVIKLMCPYAVAQFKRHPEYQKVLLPEDRFPTTFTD</sequence>
<dbReference type="Proteomes" id="UP000185427">
    <property type="component" value="Chromosome"/>
</dbReference>
<evidence type="ECO:0000313" key="4">
    <source>
        <dbReference type="EMBL" id="APU45626.1"/>
    </source>
</evidence>
<dbReference type="RefSeq" id="WP_004562732.1">
    <property type="nucleotide sequence ID" value="NZ_AP024320.1"/>
</dbReference>
<dbReference type="PATRIC" id="fig|1613.112.peg.1191"/>
<dbReference type="Proteomes" id="UP000236514">
    <property type="component" value="Unassembled WGS sequence"/>
</dbReference>
<evidence type="ECO:0000313" key="8">
    <source>
        <dbReference type="Proteomes" id="UP000185427"/>
    </source>
</evidence>
<evidence type="ECO:0000313" key="10">
    <source>
        <dbReference type="Proteomes" id="UP000466799"/>
    </source>
</evidence>
<dbReference type="EMBL" id="POTQ01000002">
    <property type="protein sequence ID" value="PNV58611.1"/>
    <property type="molecule type" value="Genomic_DNA"/>
</dbReference>
<name>A0A0F4HBW9_LIMFE</name>